<keyword evidence="1" id="KW-0812">Transmembrane</keyword>
<proteinExistence type="predicted"/>
<feature type="transmembrane region" description="Helical" evidence="1">
    <location>
        <begin position="261"/>
        <end position="280"/>
    </location>
</feature>
<feature type="transmembrane region" description="Helical" evidence="1">
    <location>
        <begin position="140"/>
        <end position="166"/>
    </location>
</feature>
<dbReference type="EMBL" id="UINC01001031">
    <property type="protein sequence ID" value="SUZ68148.1"/>
    <property type="molecule type" value="Genomic_DNA"/>
</dbReference>
<evidence type="ECO:0008006" key="3">
    <source>
        <dbReference type="Google" id="ProtNLM"/>
    </source>
</evidence>
<feature type="transmembrane region" description="Helical" evidence="1">
    <location>
        <begin position="67"/>
        <end position="83"/>
    </location>
</feature>
<dbReference type="AlphaFoldDB" id="A0A381PNU5"/>
<accession>A0A381PNU5</accession>
<evidence type="ECO:0000313" key="2">
    <source>
        <dbReference type="EMBL" id="SUZ68148.1"/>
    </source>
</evidence>
<feature type="transmembrane region" description="Helical" evidence="1">
    <location>
        <begin position="172"/>
        <end position="193"/>
    </location>
</feature>
<organism evidence="2">
    <name type="scientific">marine metagenome</name>
    <dbReference type="NCBI Taxonomy" id="408172"/>
    <lineage>
        <taxon>unclassified sequences</taxon>
        <taxon>metagenomes</taxon>
        <taxon>ecological metagenomes</taxon>
    </lineage>
</organism>
<keyword evidence="1" id="KW-0472">Membrane</keyword>
<protein>
    <recommendedName>
        <fullName evidence="3">Steroid 5-alpha reductase C-terminal domain-containing protein</fullName>
    </recommendedName>
</protein>
<gene>
    <name evidence="2" type="ORF">METZ01_LOCUS21002</name>
</gene>
<dbReference type="Gene3D" id="1.20.120.1630">
    <property type="match status" value="1"/>
</dbReference>
<dbReference type="InterPro" id="IPR010721">
    <property type="entry name" value="UstE-like"/>
</dbReference>
<reference evidence="2" key="1">
    <citation type="submission" date="2018-05" db="EMBL/GenBank/DDBJ databases">
        <authorList>
            <person name="Lanie J.A."/>
            <person name="Ng W.-L."/>
            <person name="Kazmierczak K.M."/>
            <person name="Andrzejewski T.M."/>
            <person name="Davidsen T.M."/>
            <person name="Wayne K.J."/>
            <person name="Tettelin H."/>
            <person name="Glass J.I."/>
            <person name="Rusch D."/>
            <person name="Podicherti R."/>
            <person name="Tsui H.-C.T."/>
            <person name="Winkler M.E."/>
        </authorList>
    </citation>
    <scope>NUCLEOTIDE SEQUENCE</scope>
</reference>
<dbReference type="GO" id="GO:0016020">
    <property type="term" value="C:membrane"/>
    <property type="evidence" value="ECO:0007669"/>
    <property type="project" value="TreeGrafter"/>
</dbReference>
<keyword evidence="1" id="KW-1133">Transmembrane helix</keyword>
<evidence type="ECO:0000256" key="1">
    <source>
        <dbReference type="SAM" id="Phobius"/>
    </source>
</evidence>
<dbReference type="Pfam" id="PF06966">
    <property type="entry name" value="DUF1295"/>
    <property type="match status" value="1"/>
</dbReference>
<dbReference type="PANTHER" id="PTHR32251:SF23">
    <property type="entry name" value="3-OXO-5-ALPHA-STEROID 4-DEHYDROGENASE (DUF1295)"/>
    <property type="match status" value="1"/>
</dbReference>
<sequence>MIRTVLFLIVTLSAVVYFAFTSNIFDVSFNAAQTDALITMLKLYLASCLYCFVVSEVAENYSQVDKFWSTIPIVYVWYFAISSDMNSRMVLMAILATLWGVRLTLNFARRGGFSIYFWRGEEDYRWVEVRKTMPFLSGRFTWALFNLFFICFYQMGLIFLFILPILSAWQGASIPLFWGDYLIAFFMFLFIVLETISDQQQYEFQTEKYRLIGEEKNLDGDYKLGFRTTGLWSISRHPNFACEQAIWVMFYLFSVSATGQWINWSIMGCLLLIVLFYNSARFSEDISSRKYTDYKKYIKNVPMFFPFLGFSKKNWK</sequence>
<dbReference type="PANTHER" id="PTHR32251">
    <property type="entry name" value="3-OXO-5-ALPHA-STEROID 4-DEHYDROGENASE"/>
    <property type="match status" value="1"/>
</dbReference>
<name>A0A381PNU5_9ZZZZ</name>
<feature type="transmembrane region" description="Helical" evidence="1">
    <location>
        <begin position="37"/>
        <end position="55"/>
    </location>
</feature>